<sequence length="159" mass="18578">MGENYKVYSIGHVKRGKEIEVQLKEEYKNALLEVENFGHIIVVWWGDKYEDYRNQIEMQMKPPYAPNVLTGLFATRSPIRPNPINISVCKIKKVDHEKGIVTINQIDAFDGTPILDLKVYFPTCDRVKEPLVPQRFIEWGNWIPPEGEPPVYYDEQKKD</sequence>
<dbReference type="Pfam" id="PF01980">
    <property type="entry name" value="TrmO_N"/>
    <property type="match status" value="1"/>
</dbReference>
<comment type="caution">
    <text evidence="4">The sequence shown here is derived from an EMBL/GenBank/DDBJ whole genome shotgun (WGS) entry which is preliminary data.</text>
</comment>
<feature type="domain" description="TsaA-like" evidence="3">
    <location>
        <begin position="7"/>
        <end position="129"/>
    </location>
</feature>
<accession>A0A7X9DLD7</accession>
<dbReference type="NCBIfam" id="TIGR00104">
    <property type="entry name" value="tRNA_TsaA"/>
    <property type="match status" value="1"/>
</dbReference>
<dbReference type="InterPro" id="IPR040372">
    <property type="entry name" value="YaeB-like"/>
</dbReference>
<keyword evidence="4" id="KW-0808">Transferase</keyword>
<dbReference type="PANTHER" id="PTHR12818">
    <property type="entry name" value="TRNA (ADENINE(37)-N6)-METHYLTRANSFERASE"/>
    <property type="match status" value="1"/>
</dbReference>
<dbReference type="Proteomes" id="UP000526033">
    <property type="component" value="Unassembled WGS sequence"/>
</dbReference>
<name>A0A7X9DLD7_UNCKA</name>
<dbReference type="Gene3D" id="2.40.30.70">
    <property type="entry name" value="YaeB-like"/>
    <property type="match status" value="1"/>
</dbReference>
<reference evidence="4 5" key="1">
    <citation type="journal article" date="2020" name="Biotechnol. Biofuels">
        <title>New insights from the biogas microbiome by comprehensive genome-resolved metagenomics of nearly 1600 species originating from multiple anaerobic digesters.</title>
        <authorList>
            <person name="Campanaro S."/>
            <person name="Treu L."/>
            <person name="Rodriguez-R L.M."/>
            <person name="Kovalovszki A."/>
            <person name="Ziels R.M."/>
            <person name="Maus I."/>
            <person name="Zhu X."/>
            <person name="Kougias P.G."/>
            <person name="Basile A."/>
            <person name="Luo G."/>
            <person name="Schluter A."/>
            <person name="Konstantinidis K.T."/>
            <person name="Angelidaki I."/>
        </authorList>
    </citation>
    <scope>NUCLEOTIDE SEQUENCE [LARGE SCALE GENOMIC DNA]</scope>
    <source>
        <strain evidence="4">AS27yjCOA_165</strain>
    </source>
</reference>
<dbReference type="GO" id="GO:0008168">
    <property type="term" value="F:methyltransferase activity"/>
    <property type="evidence" value="ECO:0007669"/>
    <property type="project" value="UniProtKB-KW"/>
</dbReference>
<dbReference type="PROSITE" id="PS51668">
    <property type="entry name" value="TSAA_2"/>
    <property type="match status" value="1"/>
</dbReference>
<dbReference type="InterPro" id="IPR023370">
    <property type="entry name" value="TrmO-like_N"/>
</dbReference>
<dbReference type="AlphaFoldDB" id="A0A7X9DLD7"/>
<dbReference type="EMBL" id="JAAZNL010000067">
    <property type="protein sequence ID" value="NMB70502.1"/>
    <property type="molecule type" value="Genomic_DNA"/>
</dbReference>
<proteinExistence type="inferred from homology"/>
<dbReference type="InterPro" id="IPR036414">
    <property type="entry name" value="YaeB_N_sf"/>
</dbReference>
<evidence type="ECO:0000256" key="2">
    <source>
        <dbReference type="ARBA" id="ARBA00033753"/>
    </source>
</evidence>
<protein>
    <submittedName>
        <fullName evidence="4">tRNA (N6-threonylcarbamoyladenosine(37)-N6)-methyltransferase TrmO</fullName>
    </submittedName>
</protein>
<gene>
    <name evidence="4" type="primary">tsaA</name>
    <name evidence="4" type="ORF">GYA27_04925</name>
</gene>
<evidence type="ECO:0000259" key="3">
    <source>
        <dbReference type="PROSITE" id="PS51668"/>
    </source>
</evidence>
<comment type="similarity">
    <text evidence="2">Belongs to the tRNA methyltransferase O family.</text>
</comment>
<keyword evidence="4" id="KW-0489">Methyltransferase</keyword>
<evidence type="ECO:0000313" key="4">
    <source>
        <dbReference type="EMBL" id="NMB70502.1"/>
    </source>
</evidence>
<dbReference type="PANTHER" id="PTHR12818:SF0">
    <property type="entry name" value="TRNA (ADENINE(37)-N6)-METHYLTRANSFERASE"/>
    <property type="match status" value="1"/>
</dbReference>
<keyword evidence="1" id="KW-0949">S-adenosyl-L-methionine</keyword>
<organism evidence="4 5">
    <name type="scientific">candidate division WWE3 bacterium</name>
    <dbReference type="NCBI Taxonomy" id="2053526"/>
    <lineage>
        <taxon>Bacteria</taxon>
        <taxon>Katanobacteria</taxon>
    </lineage>
</organism>
<dbReference type="GO" id="GO:0032259">
    <property type="term" value="P:methylation"/>
    <property type="evidence" value="ECO:0007669"/>
    <property type="project" value="UniProtKB-KW"/>
</dbReference>
<dbReference type="InterPro" id="IPR036413">
    <property type="entry name" value="YaeB-like_sf"/>
</dbReference>
<evidence type="ECO:0000256" key="1">
    <source>
        <dbReference type="ARBA" id="ARBA00022691"/>
    </source>
</evidence>
<dbReference type="SUPFAM" id="SSF118196">
    <property type="entry name" value="YaeB-like"/>
    <property type="match status" value="1"/>
</dbReference>
<evidence type="ECO:0000313" key="5">
    <source>
        <dbReference type="Proteomes" id="UP000526033"/>
    </source>
</evidence>